<reference evidence="8" key="1">
    <citation type="submission" date="2001-02" db="EMBL/GenBank/DDBJ databases">
        <title>Comparison of amidase genes in Aspergillus species.</title>
        <authorList>
            <person name="Sharp J.A."/>
            <person name="Davis M.A."/>
            <person name="Hynes M.J."/>
        </authorList>
    </citation>
    <scope>NUCLEOTIDE SEQUENCE</scope>
</reference>
<name>Q9C1D2_ASPUT</name>
<feature type="active site" description="Charge relay system" evidence="5">
    <location>
        <position position="202"/>
    </location>
</feature>
<dbReference type="InterPro" id="IPR020556">
    <property type="entry name" value="Amidase_CS"/>
</dbReference>
<dbReference type="InterPro" id="IPR023631">
    <property type="entry name" value="Amidase_dom"/>
</dbReference>
<accession>Q9C1D2</accession>
<dbReference type="Gene3D" id="3.90.1300.10">
    <property type="entry name" value="Amidase signature (AS) domain"/>
    <property type="match status" value="1"/>
</dbReference>
<feature type="binding site" evidence="6">
    <location>
        <position position="176"/>
    </location>
    <ligand>
        <name>substrate</name>
    </ligand>
</feature>
<feature type="active site" description="Charge relay system" evidence="5">
    <location>
        <position position="129"/>
    </location>
</feature>
<gene>
    <name evidence="8" type="primary">amdS-B</name>
</gene>
<protein>
    <recommendedName>
        <fullName evidence="3">amidase</fullName>
        <ecNumber evidence="3">3.5.1.4</ecNumber>
    </recommendedName>
</protein>
<dbReference type="PANTHER" id="PTHR46072:SF9">
    <property type="entry name" value="ACETAMIDASE"/>
    <property type="match status" value="1"/>
</dbReference>
<organism evidence="8">
    <name type="scientific">Aspergillus ustus</name>
    <dbReference type="NCBI Taxonomy" id="40382"/>
    <lineage>
        <taxon>Eukaryota</taxon>
        <taxon>Fungi</taxon>
        <taxon>Dikarya</taxon>
        <taxon>Ascomycota</taxon>
        <taxon>Pezizomycotina</taxon>
        <taxon>Eurotiomycetes</taxon>
        <taxon>Eurotiomycetidae</taxon>
        <taxon>Eurotiales</taxon>
        <taxon>Aspergillaceae</taxon>
        <taxon>Aspergillus</taxon>
        <taxon>Aspergillus subgen. Nidulantes</taxon>
    </lineage>
</organism>
<dbReference type="AlphaFoldDB" id="Q9C1D2"/>
<dbReference type="PIRSF" id="PIRSF001221">
    <property type="entry name" value="Amidase_fungi"/>
    <property type="match status" value="1"/>
</dbReference>
<evidence type="ECO:0000256" key="2">
    <source>
        <dbReference type="ARBA" id="ARBA00009199"/>
    </source>
</evidence>
<dbReference type="PANTHER" id="PTHR46072">
    <property type="entry name" value="AMIDASE-RELATED-RELATED"/>
    <property type="match status" value="1"/>
</dbReference>
<evidence type="ECO:0000256" key="3">
    <source>
        <dbReference type="ARBA" id="ARBA00012922"/>
    </source>
</evidence>
<dbReference type="EMBL" id="AF349509">
    <property type="protein sequence ID" value="AAK31194.1"/>
    <property type="molecule type" value="Genomic_DNA"/>
</dbReference>
<dbReference type="GO" id="GO:0004040">
    <property type="term" value="F:amidase activity"/>
    <property type="evidence" value="ECO:0007669"/>
    <property type="project" value="UniProtKB-EC"/>
</dbReference>
<evidence type="ECO:0000256" key="4">
    <source>
        <dbReference type="ARBA" id="ARBA00022801"/>
    </source>
</evidence>
<dbReference type="SUPFAM" id="SSF75304">
    <property type="entry name" value="Amidase signature (AS) enzymes"/>
    <property type="match status" value="1"/>
</dbReference>
<evidence type="ECO:0000256" key="5">
    <source>
        <dbReference type="PIRSR" id="PIRSR001221-1"/>
    </source>
</evidence>
<comment type="similarity">
    <text evidence="2">Belongs to the amidase family.</text>
</comment>
<feature type="domain" description="Amidase" evidence="7">
    <location>
        <begin position="73"/>
        <end position="530"/>
    </location>
</feature>
<dbReference type="PROSITE" id="PS00571">
    <property type="entry name" value="AMIDASES"/>
    <property type="match status" value="1"/>
</dbReference>
<feature type="binding site" evidence="6">
    <location>
        <begin position="223"/>
        <end position="226"/>
    </location>
    <ligand>
        <name>substrate</name>
    </ligand>
</feature>
<dbReference type="EC" id="3.5.1.4" evidence="3"/>
<evidence type="ECO:0000259" key="7">
    <source>
        <dbReference type="Pfam" id="PF01425"/>
    </source>
</evidence>
<feature type="active site" description="Acyl-ester intermediate" evidence="5">
    <location>
        <position position="226"/>
    </location>
</feature>
<proteinExistence type="inferred from homology"/>
<evidence type="ECO:0000313" key="8">
    <source>
        <dbReference type="EMBL" id="AAK31194.1"/>
    </source>
</evidence>
<sequence>MSSNWEELAADKRKRLAKTIPQQWRMREVPGSDPVIDYPRTAEILSKRELEITELSATQLVSKLASNGLSAVEVTLAFCKRAAIAQQLTNCLHEFFPEAALAQAKELDQYFAKHGKPVSPLHGLPVSLKDQLRGYETSMGYISWLFQYDKEDSLLTHLLRKASAVFYVKTSVPQTLLVCETVNNIIGATTNPRNRNLSCGGSSGGEGALLAMRGSVLGVGTDIGGSIRVPAAFNFLYGLRPSHGRLPYAKMANSMEGQETVHSVVGPMGHSVEDLRLFVQAVLEQEPWKFDCNVIPMPWRQSEADTVRAKIQSGGLTIGVYNFDGNVLPHPPILRGIEIAVDALNRDGHKVVPWKPYKHNHGSELMNRIWAADASKDVLEDINASSEPIIPNIQPLINPSAQPVGINELWVIQTERWAYRNEYLEKWREAEDQLGTELDAIIAPVAPTAAVRHGRFMYYGYSFLINLLDFTSVVVPVGFADAGIDRRNQAYVWVSELDKAVQEEYDPQAYHGAPVAVQVIGRRLGEEKTLAVAEELANSLGRKEAVSLVLISRL</sequence>
<evidence type="ECO:0000256" key="1">
    <source>
        <dbReference type="ARBA" id="ARBA00001311"/>
    </source>
</evidence>
<evidence type="ECO:0000256" key="6">
    <source>
        <dbReference type="PIRSR" id="PIRSR001221-2"/>
    </source>
</evidence>
<dbReference type="Pfam" id="PF01425">
    <property type="entry name" value="Amidase"/>
    <property type="match status" value="1"/>
</dbReference>
<comment type="catalytic activity">
    <reaction evidence="1">
        <text>a monocarboxylic acid amide + H2O = a monocarboxylate + NH4(+)</text>
        <dbReference type="Rhea" id="RHEA:12020"/>
        <dbReference type="ChEBI" id="CHEBI:15377"/>
        <dbReference type="ChEBI" id="CHEBI:28938"/>
        <dbReference type="ChEBI" id="CHEBI:35757"/>
        <dbReference type="ChEBI" id="CHEBI:83628"/>
        <dbReference type="EC" id="3.5.1.4"/>
    </reaction>
</comment>
<dbReference type="InterPro" id="IPR036928">
    <property type="entry name" value="AS_sf"/>
</dbReference>
<keyword evidence="4" id="KW-0378">Hydrolase</keyword>
<feature type="binding site" evidence="6">
    <location>
        <position position="202"/>
    </location>
    <ligand>
        <name>substrate</name>
    </ligand>
</feature>